<gene>
    <name evidence="1" type="ORF">BBG48_002595</name>
</gene>
<dbReference type="SUPFAM" id="SSF116734">
    <property type="entry name" value="DNA methylase specificity domain"/>
    <property type="match status" value="1"/>
</dbReference>
<protein>
    <recommendedName>
        <fullName evidence="3">Restriction endonuclease subunit S</fullName>
    </recommendedName>
</protein>
<organism evidence="1 2">
    <name type="scientific">Criibacterium bergeronii</name>
    <dbReference type="NCBI Taxonomy" id="1871336"/>
    <lineage>
        <taxon>Bacteria</taxon>
        <taxon>Bacillati</taxon>
        <taxon>Bacillota</taxon>
        <taxon>Clostridia</taxon>
        <taxon>Peptostreptococcales</taxon>
        <taxon>Filifactoraceae</taxon>
        <taxon>Criibacterium</taxon>
    </lineage>
</organism>
<dbReference type="AlphaFoldDB" id="A0A371INF9"/>
<keyword evidence="2" id="KW-1185">Reference proteome</keyword>
<comment type="caution">
    <text evidence="1">The sequence shown here is derived from an EMBL/GenBank/DDBJ whole genome shotgun (WGS) entry which is preliminary data.</text>
</comment>
<name>A0A371INF9_9FIRM</name>
<accession>A0A371INF9</accession>
<evidence type="ECO:0000313" key="2">
    <source>
        <dbReference type="Proteomes" id="UP000093352"/>
    </source>
</evidence>
<evidence type="ECO:0000313" key="1">
    <source>
        <dbReference type="EMBL" id="RDY21980.1"/>
    </source>
</evidence>
<proteinExistence type="predicted"/>
<dbReference type="RefSeq" id="WP_068914119.1">
    <property type="nucleotide sequence ID" value="NZ_MBEW02000003.1"/>
</dbReference>
<reference evidence="1 2" key="1">
    <citation type="journal article" date="2016" name="Genome Announc.">
        <title>Draft Genome Sequence of Criibacterium bergeronii gen. nov., sp. nov., Strain CCRI-22567T, Isolated from a Vaginal Sample from a Woman with Bacterial Vaginosis.</title>
        <authorList>
            <person name="Maheux A.F."/>
            <person name="Berube E."/>
            <person name="Boudreau D.K."/>
            <person name="Raymond F."/>
            <person name="Corbeil J."/>
            <person name="Roy P.H."/>
            <person name="Boissinot M."/>
            <person name="Omar R.F."/>
        </authorList>
    </citation>
    <scope>NUCLEOTIDE SEQUENCE [LARGE SCALE GENOMIC DNA]</scope>
    <source>
        <strain evidence="1 2">CCRI-22567</strain>
    </source>
</reference>
<evidence type="ECO:0008006" key="3">
    <source>
        <dbReference type="Google" id="ProtNLM"/>
    </source>
</evidence>
<dbReference type="Proteomes" id="UP000093352">
    <property type="component" value="Unassembled WGS sequence"/>
</dbReference>
<dbReference type="STRING" id="1871336.BBG48_06835"/>
<dbReference type="EMBL" id="MBEW02000003">
    <property type="protein sequence ID" value="RDY21980.1"/>
    <property type="molecule type" value="Genomic_DNA"/>
</dbReference>
<sequence>MSKLDELIKKYCPDGVEYKSLGKLGKFYGGLTGKSKGDFSNGNGKFITYRNVYSNPALKIDIDDRVKIAEGERQNTLQFGGGYK</sequence>